<protein>
    <submittedName>
        <fullName evidence="1">Uncharacterized protein</fullName>
    </submittedName>
</protein>
<evidence type="ECO:0000313" key="1">
    <source>
        <dbReference type="EMBL" id="CAF5198357.1"/>
    </source>
</evidence>
<proteinExistence type="predicted"/>
<dbReference type="AlphaFoldDB" id="A0A8S3IH66"/>
<sequence>MLTCLNGWSLEVFEEFIDILKTKQDEPFELMMDNFLSTLAVINNYNLQYGISDKSGNRVESIFKLKNTKDWPLKMHQFAISVSFDRDEHEKNLKDLLDEMKRYVFDSNLIILFQVIFVYA</sequence>
<evidence type="ECO:0000313" key="2">
    <source>
        <dbReference type="Proteomes" id="UP000681720"/>
    </source>
</evidence>
<gene>
    <name evidence="1" type="ORF">GIL414_LOCUS75732</name>
</gene>
<organism evidence="1 2">
    <name type="scientific">Rotaria magnacalcarata</name>
    <dbReference type="NCBI Taxonomy" id="392030"/>
    <lineage>
        <taxon>Eukaryota</taxon>
        <taxon>Metazoa</taxon>
        <taxon>Spiralia</taxon>
        <taxon>Gnathifera</taxon>
        <taxon>Rotifera</taxon>
        <taxon>Eurotatoria</taxon>
        <taxon>Bdelloidea</taxon>
        <taxon>Philodinida</taxon>
        <taxon>Philodinidae</taxon>
        <taxon>Rotaria</taxon>
    </lineage>
</organism>
<accession>A0A8S3IH66</accession>
<dbReference type="Proteomes" id="UP000681720">
    <property type="component" value="Unassembled WGS sequence"/>
</dbReference>
<name>A0A8S3IH66_9BILA</name>
<comment type="caution">
    <text evidence="1">The sequence shown here is derived from an EMBL/GenBank/DDBJ whole genome shotgun (WGS) entry which is preliminary data.</text>
</comment>
<dbReference type="EMBL" id="CAJOBJ010343739">
    <property type="protein sequence ID" value="CAF5198357.1"/>
    <property type="molecule type" value="Genomic_DNA"/>
</dbReference>
<reference evidence="1" key="1">
    <citation type="submission" date="2021-02" db="EMBL/GenBank/DDBJ databases">
        <authorList>
            <person name="Nowell W R."/>
        </authorList>
    </citation>
    <scope>NUCLEOTIDE SEQUENCE</scope>
</reference>